<feature type="compositionally biased region" description="Basic and acidic residues" evidence="1">
    <location>
        <begin position="138"/>
        <end position="151"/>
    </location>
</feature>
<accession>A0AAV5FAT7</accession>
<evidence type="ECO:0000256" key="1">
    <source>
        <dbReference type="SAM" id="MobiDB-lite"/>
    </source>
</evidence>
<keyword evidence="3" id="KW-1185">Reference proteome</keyword>
<comment type="caution">
    <text evidence="2">The sequence shown here is derived from an EMBL/GenBank/DDBJ whole genome shotgun (WGS) entry which is preliminary data.</text>
</comment>
<feature type="compositionally biased region" description="Low complexity" evidence="1">
    <location>
        <begin position="120"/>
        <end position="132"/>
    </location>
</feature>
<sequence>MREMRMELVVFVCSFYGILSPFSIAYSQPADHHHNKSKLNPSNQPRYGGLIIQKEAAGRGACLTVVGDDGLMFLQLIGALQVGQQPLGGLCFAPHRPRKDSGDTQRPGFTPVSASADLTPPHAGAAPHAVVASSFQADGRKRSQQHERGEEMAPGPQWAEERQEGEGYGGGERSTGVREREKAEKRGERRERQMRTEWL</sequence>
<reference evidence="2" key="2">
    <citation type="submission" date="2021-12" db="EMBL/GenBank/DDBJ databases">
        <title>Resequencing data analysis of finger millet.</title>
        <authorList>
            <person name="Hatakeyama M."/>
            <person name="Aluri S."/>
            <person name="Balachadran M.T."/>
            <person name="Sivarajan S.R."/>
            <person name="Poveda L."/>
            <person name="Shimizu-Inatsugi R."/>
            <person name="Schlapbach R."/>
            <person name="Sreeman S.M."/>
            <person name="Shimizu K.K."/>
        </authorList>
    </citation>
    <scope>NUCLEOTIDE SEQUENCE</scope>
</reference>
<dbReference type="Proteomes" id="UP001054889">
    <property type="component" value="Unassembled WGS sequence"/>
</dbReference>
<protein>
    <submittedName>
        <fullName evidence="2">Uncharacterized protein</fullName>
    </submittedName>
</protein>
<dbReference type="EMBL" id="BQKI01000083">
    <property type="protein sequence ID" value="GJN32117.1"/>
    <property type="molecule type" value="Genomic_DNA"/>
</dbReference>
<feature type="compositionally biased region" description="Basic and acidic residues" evidence="1">
    <location>
        <begin position="175"/>
        <end position="199"/>
    </location>
</feature>
<evidence type="ECO:0000313" key="3">
    <source>
        <dbReference type="Proteomes" id="UP001054889"/>
    </source>
</evidence>
<evidence type="ECO:0000313" key="2">
    <source>
        <dbReference type="EMBL" id="GJN32117.1"/>
    </source>
</evidence>
<organism evidence="2 3">
    <name type="scientific">Eleusine coracana subsp. coracana</name>
    <dbReference type="NCBI Taxonomy" id="191504"/>
    <lineage>
        <taxon>Eukaryota</taxon>
        <taxon>Viridiplantae</taxon>
        <taxon>Streptophyta</taxon>
        <taxon>Embryophyta</taxon>
        <taxon>Tracheophyta</taxon>
        <taxon>Spermatophyta</taxon>
        <taxon>Magnoliopsida</taxon>
        <taxon>Liliopsida</taxon>
        <taxon>Poales</taxon>
        <taxon>Poaceae</taxon>
        <taxon>PACMAD clade</taxon>
        <taxon>Chloridoideae</taxon>
        <taxon>Cynodonteae</taxon>
        <taxon>Eleusininae</taxon>
        <taxon>Eleusine</taxon>
    </lineage>
</organism>
<proteinExistence type="predicted"/>
<name>A0AAV5FAT7_ELECO</name>
<gene>
    <name evidence="2" type="primary">gb20594</name>
    <name evidence="2" type="ORF">PR202_gb20594</name>
</gene>
<feature type="region of interest" description="Disordered" evidence="1">
    <location>
        <begin position="93"/>
        <end position="199"/>
    </location>
</feature>
<dbReference type="AlphaFoldDB" id="A0AAV5FAT7"/>
<reference evidence="2" key="1">
    <citation type="journal article" date="2018" name="DNA Res.">
        <title>Multiple hybrid de novo genome assembly of finger millet, an orphan allotetraploid crop.</title>
        <authorList>
            <person name="Hatakeyama M."/>
            <person name="Aluri S."/>
            <person name="Balachadran M.T."/>
            <person name="Sivarajan S.R."/>
            <person name="Patrignani A."/>
            <person name="Gruter S."/>
            <person name="Poveda L."/>
            <person name="Shimizu-Inatsugi R."/>
            <person name="Baeten J."/>
            <person name="Francoijs K.J."/>
            <person name="Nataraja K.N."/>
            <person name="Reddy Y.A.N."/>
            <person name="Phadnis S."/>
            <person name="Ravikumar R.L."/>
            <person name="Schlapbach R."/>
            <person name="Sreeman S.M."/>
            <person name="Shimizu K.K."/>
        </authorList>
    </citation>
    <scope>NUCLEOTIDE SEQUENCE</scope>
</reference>